<evidence type="ECO:0000313" key="2">
    <source>
        <dbReference type="EMBL" id="MDH6284336.1"/>
    </source>
</evidence>
<gene>
    <name evidence="2" type="ORF">M2280_005594</name>
</gene>
<dbReference type="CDD" id="cd05829">
    <property type="entry name" value="Sortase_F"/>
    <property type="match status" value="1"/>
</dbReference>
<protein>
    <recommendedName>
        <fullName evidence="4">Class F sortase</fullName>
    </recommendedName>
</protein>
<proteinExistence type="predicted"/>
<evidence type="ECO:0008006" key="4">
    <source>
        <dbReference type="Google" id="ProtNLM"/>
    </source>
</evidence>
<dbReference type="InterPro" id="IPR005754">
    <property type="entry name" value="Sortase"/>
</dbReference>
<evidence type="ECO:0000256" key="1">
    <source>
        <dbReference type="ARBA" id="ARBA00022801"/>
    </source>
</evidence>
<name>A0ABT6MJ36_9NOCA</name>
<dbReference type="Gene3D" id="2.40.260.10">
    <property type="entry name" value="Sortase"/>
    <property type="match status" value="1"/>
</dbReference>
<dbReference type="InterPro" id="IPR042001">
    <property type="entry name" value="Sortase_F"/>
</dbReference>
<dbReference type="Proteomes" id="UP001160334">
    <property type="component" value="Unassembled WGS sequence"/>
</dbReference>
<comment type="caution">
    <text evidence="2">The sequence shown here is derived from an EMBL/GenBank/DDBJ whole genome shotgun (WGS) entry which is preliminary data.</text>
</comment>
<dbReference type="RefSeq" id="WP_280763560.1">
    <property type="nucleotide sequence ID" value="NZ_JARXVC010000020.1"/>
</dbReference>
<keyword evidence="3" id="KW-1185">Reference proteome</keyword>
<dbReference type="Pfam" id="PF04203">
    <property type="entry name" value="Sortase"/>
    <property type="match status" value="1"/>
</dbReference>
<organism evidence="2 3">
    <name type="scientific">Prescottella agglutinans</name>
    <dbReference type="NCBI Taxonomy" id="1644129"/>
    <lineage>
        <taxon>Bacteria</taxon>
        <taxon>Bacillati</taxon>
        <taxon>Actinomycetota</taxon>
        <taxon>Actinomycetes</taxon>
        <taxon>Mycobacteriales</taxon>
        <taxon>Nocardiaceae</taxon>
        <taxon>Prescottella</taxon>
    </lineage>
</organism>
<dbReference type="InterPro" id="IPR023365">
    <property type="entry name" value="Sortase_dom-sf"/>
</dbReference>
<keyword evidence="1" id="KW-0378">Hydrolase</keyword>
<reference evidence="2 3" key="1">
    <citation type="submission" date="2023-04" db="EMBL/GenBank/DDBJ databases">
        <title>Forest soil microbial communities from Buena Vista Peninsula, Colon Province, Panama.</title>
        <authorList>
            <person name="Bouskill N."/>
        </authorList>
    </citation>
    <scope>NUCLEOTIDE SEQUENCE [LARGE SCALE GENOMIC DNA]</scope>
    <source>
        <strain evidence="2 3">CFH S0262</strain>
    </source>
</reference>
<evidence type="ECO:0000313" key="3">
    <source>
        <dbReference type="Proteomes" id="UP001160334"/>
    </source>
</evidence>
<dbReference type="EMBL" id="JARXVC010000020">
    <property type="protein sequence ID" value="MDH6284336.1"/>
    <property type="molecule type" value="Genomic_DNA"/>
</dbReference>
<accession>A0ABT6MJ36</accession>
<dbReference type="SUPFAM" id="SSF63817">
    <property type="entry name" value="Sortase"/>
    <property type="match status" value="1"/>
</dbReference>
<sequence>MPKSTRAMVLAMPLLVIAVASIAMMMTNRGGDEPPVFVDTATGVQDQLPEHVPAEAPAGFGSGMVLRIGGADAQVDPVHLAGSTLLPPTDISRLGWYAASPLPGVDGAGSTVITGHINDASQGDGYAAKFTTLSVGDEITVAVDGAPHIYRVSQAPAMASKSGPMPEVVNDATGDSRLVLITCGGEYVGGATGYADNILVVAEPVRA</sequence>